<evidence type="ECO:0000313" key="4">
    <source>
        <dbReference type="Proteomes" id="UP001596435"/>
    </source>
</evidence>
<evidence type="ECO:0000256" key="2">
    <source>
        <dbReference type="ARBA" id="ARBA00023002"/>
    </source>
</evidence>
<evidence type="ECO:0000256" key="1">
    <source>
        <dbReference type="ARBA" id="ARBA00006056"/>
    </source>
</evidence>
<evidence type="ECO:0000313" key="3">
    <source>
        <dbReference type="EMBL" id="MFC7182982.1"/>
    </source>
</evidence>
<dbReference type="SUPFAM" id="SSF89733">
    <property type="entry name" value="L-sulfolactate dehydrogenase-like"/>
    <property type="match status" value="1"/>
</dbReference>
<dbReference type="InterPro" id="IPR003767">
    <property type="entry name" value="Malate/L-lactate_DH-like"/>
</dbReference>
<dbReference type="Pfam" id="PF02615">
    <property type="entry name" value="Ldh_2"/>
    <property type="match status" value="1"/>
</dbReference>
<accession>A0ABW2G3G6</accession>
<proteinExistence type="inferred from homology"/>
<name>A0ABW2G3G6_9ACTN</name>
<organism evidence="3 4">
    <name type="scientific">Kitasatospora paranensis</name>
    <dbReference type="NCBI Taxonomy" id="258053"/>
    <lineage>
        <taxon>Bacteria</taxon>
        <taxon>Bacillati</taxon>
        <taxon>Actinomycetota</taxon>
        <taxon>Actinomycetes</taxon>
        <taxon>Kitasatosporales</taxon>
        <taxon>Streptomycetaceae</taxon>
        <taxon>Kitasatospora</taxon>
    </lineage>
</organism>
<dbReference type="InterPro" id="IPR043144">
    <property type="entry name" value="Mal/L-sulf/L-lact_DH-like_ah"/>
</dbReference>
<dbReference type="InterPro" id="IPR043143">
    <property type="entry name" value="Mal/L-sulf/L-lact_DH-like_NADP"/>
</dbReference>
<dbReference type="Gene3D" id="1.10.1530.10">
    <property type="match status" value="1"/>
</dbReference>
<gene>
    <name evidence="3" type="ORF">ACFQMG_25860</name>
</gene>
<comment type="similarity">
    <text evidence="1">Belongs to the LDH2/MDH2 oxidoreductase family.</text>
</comment>
<sequence length="369" mass="37300">MTVRIPLETLRAFAREALHRSGLGEQDAATAAEVVVYADEHGFTTHGSNALAGIYSPRLLDGRINPAAQPRTVHESASSAVLDGDGGLGLVTTSLATDLAVAKARQTGIAMVAVRNSSHFGSAGYYAHRATEAGLIAIAMTNCGAQGVAPPLGGLTRMLGTNPLAVAAPAPGGAPFVLDMSATTVATGKIRAAQREGRQVPEGWLTTPDGSPVTDPDAYFEGKADVTWLGGSAATGGAKGYGLAILVDLLCGPLAGASWGPTPDLLVNGDERPDTDIGHTVIAIDPAAFGAAESFGRGARELLDTVSACPPAVPGGRVTYPGAPEAVRAAESRSAGVALPGHVAAQLAAMAERLELPLPAELQAAEAAR</sequence>
<dbReference type="RefSeq" id="WP_380232142.1">
    <property type="nucleotide sequence ID" value="NZ_JBHSVH010000002.1"/>
</dbReference>
<keyword evidence="4" id="KW-1185">Reference proteome</keyword>
<dbReference type="EMBL" id="JBHTAJ010000057">
    <property type="protein sequence ID" value="MFC7182982.1"/>
    <property type="molecule type" value="Genomic_DNA"/>
</dbReference>
<dbReference type="PANTHER" id="PTHR11091">
    <property type="entry name" value="OXIDOREDUCTASE-RELATED"/>
    <property type="match status" value="1"/>
</dbReference>
<dbReference type="Proteomes" id="UP001596435">
    <property type="component" value="Unassembled WGS sequence"/>
</dbReference>
<dbReference type="InterPro" id="IPR036111">
    <property type="entry name" value="Mal/L-sulfo/L-lacto_DH-like_sf"/>
</dbReference>
<keyword evidence="2" id="KW-0560">Oxidoreductase</keyword>
<comment type="caution">
    <text evidence="3">The sequence shown here is derived from an EMBL/GenBank/DDBJ whole genome shotgun (WGS) entry which is preliminary data.</text>
</comment>
<dbReference type="PANTHER" id="PTHR11091:SF0">
    <property type="entry name" value="MALATE DEHYDROGENASE"/>
    <property type="match status" value="1"/>
</dbReference>
<dbReference type="Gene3D" id="3.30.1370.60">
    <property type="entry name" value="Hypothetical oxidoreductase yiak, domain 2"/>
    <property type="match status" value="1"/>
</dbReference>
<reference evidence="4" key="1">
    <citation type="journal article" date="2019" name="Int. J. Syst. Evol. Microbiol.">
        <title>The Global Catalogue of Microorganisms (GCM) 10K type strain sequencing project: providing services to taxonomists for standard genome sequencing and annotation.</title>
        <authorList>
            <consortium name="The Broad Institute Genomics Platform"/>
            <consortium name="The Broad Institute Genome Sequencing Center for Infectious Disease"/>
            <person name="Wu L."/>
            <person name="Ma J."/>
        </authorList>
    </citation>
    <scope>NUCLEOTIDE SEQUENCE [LARGE SCALE GENOMIC DNA]</scope>
    <source>
        <strain evidence="4">CGMCC 1.12859</strain>
    </source>
</reference>
<protein>
    <submittedName>
        <fullName evidence="3">Ldh family oxidoreductase</fullName>
    </submittedName>
</protein>